<keyword evidence="2" id="KW-1185">Reference proteome</keyword>
<sequence>MKKVGIIGASGKIGLMSAKALEGSCCIKGGSRNYSDSFKGIENFEWQQVDIYDDDSLDKFCDGCDIILNCTGPAGIVKERVAVAAGKMGIPYVDTADVILVDKSIRDALPQNSVYVAGGGYVPGLGGLLIKYISDKLFDRVDKVKCYQVGKQCFSSIAFTDIVLTSFCGTGKGDSYFRNGRILQEHNLGEIYKKFPKTEKETKIKAFLSDEMIDISAKCNIRELHWFNGVTDERLSDLVMKSVSHLIKDGKDNPMDIIGKYAKEYEQNTSSDEEEWSTVIIEVRGLKDDIRKEYRISYNVEKEEEACGMIASLAVRRLLNCCVENGTYRPADIVSSDDIRQMINDPLFGEFTIEEI</sequence>
<dbReference type="Gene3D" id="3.40.50.720">
    <property type="entry name" value="NAD(P)-binding Rossmann-like Domain"/>
    <property type="match status" value="1"/>
</dbReference>
<dbReference type="EMBL" id="FUXA01000018">
    <property type="protein sequence ID" value="SKA01083.1"/>
    <property type="molecule type" value="Genomic_DNA"/>
</dbReference>
<reference evidence="1 2" key="1">
    <citation type="submission" date="2017-02" db="EMBL/GenBank/DDBJ databases">
        <authorList>
            <person name="Peterson S.W."/>
        </authorList>
    </citation>
    <scope>NUCLEOTIDE SEQUENCE [LARGE SCALE GENOMIC DNA]</scope>
    <source>
        <strain evidence="1 2">ATCC 17233</strain>
    </source>
</reference>
<dbReference type="SUPFAM" id="SSF51735">
    <property type="entry name" value="NAD(P)-binding Rossmann-fold domains"/>
    <property type="match status" value="1"/>
</dbReference>
<name>A0A1T4QBC7_9FIRM</name>
<organism evidence="1 2">
    <name type="scientific">Eubacterium ruminantium</name>
    <dbReference type="NCBI Taxonomy" id="42322"/>
    <lineage>
        <taxon>Bacteria</taxon>
        <taxon>Bacillati</taxon>
        <taxon>Bacillota</taxon>
        <taxon>Clostridia</taxon>
        <taxon>Eubacteriales</taxon>
        <taxon>Eubacteriaceae</taxon>
        <taxon>Eubacterium</taxon>
    </lineage>
</organism>
<protein>
    <submittedName>
        <fullName evidence="1">Saccharopine dehydrogenase, NADP-dependent</fullName>
    </submittedName>
</protein>
<evidence type="ECO:0000313" key="1">
    <source>
        <dbReference type="EMBL" id="SKA01083.1"/>
    </source>
</evidence>
<dbReference type="OrthoDB" id="1221575at2"/>
<dbReference type="InterPro" id="IPR036291">
    <property type="entry name" value="NAD(P)-bd_dom_sf"/>
</dbReference>
<dbReference type="Proteomes" id="UP000189857">
    <property type="component" value="Unassembled WGS sequence"/>
</dbReference>
<dbReference type="AlphaFoldDB" id="A0A1T4QBC7"/>
<gene>
    <name evidence="1" type="ORF">SAMN02745110_02337</name>
</gene>
<dbReference type="Gene3D" id="3.30.360.10">
    <property type="entry name" value="Dihydrodipicolinate Reductase, domain 2"/>
    <property type="match status" value="1"/>
</dbReference>
<proteinExistence type="predicted"/>
<evidence type="ECO:0000313" key="2">
    <source>
        <dbReference type="Proteomes" id="UP000189857"/>
    </source>
</evidence>
<dbReference type="PANTHER" id="PTHR43781:SF1">
    <property type="entry name" value="SACCHAROPINE DEHYDROGENASE"/>
    <property type="match status" value="1"/>
</dbReference>
<dbReference type="RefSeq" id="WP_078788130.1">
    <property type="nucleotide sequence ID" value="NZ_FMTO01000018.1"/>
</dbReference>
<dbReference type="PANTHER" id="PTHR43781">
    <property type="entry name" value="SACCHAROPINE DEHYDROGENASE"/>
    <property type="match status" value="1"/>
</dbReference>
<accession>A0A1T4QBC7</accession>